<organism evidence="1 2">
    <name type="scientific">Serendipita vermifera MAFF 305830</name>
    <dbReference type="NCBI Taxonomy" id="933852"/>
    <lineage>
        <taxon>Eukaryota</taxon>
        <taxon>Fungi</taxon>
        <taxon>Dikarya</taxon>
        <taxon>Basidiomycota</taxon>
        <taxon>Agaricomycotina</taxon>
        <taxon>Agaricomycetes</taxon>
        <taxon>Sebacinales</taxon>
        <taxon>Serendipitaceae</taxon>
        <taxon>Serendipita</taxon>
    </lineage>
</organism>
<dbReference type="AlphaFoldDB" id="A0A0C2VZS1"/>
<dbReference type="Proteomes" id="UP000054097">
    <property type="component" value="Unassembled WGS sequence"/>
</dbReference>
<evidence type="ECO:0000313" key="1">
    <source>
        <dbReference type="EMBL" id="KIM19788.1"/>
    </source>
</evidence>
<name>A0A0C2VZS1_SERVB</name>
<sequence length="77" mass="8600">MIKHIEERLSGRAKTTGAYHVRVFHFLNNQSEATKGKKGKAAVKKPLANLPMSDDPLAIIMEKHMCMHGEESPSSRI</sequence>
<keyword evidence="2" id="KW-1185">Reference proteome</keyword>
<accession>A0A0C2VZS1</accession>
<protein>
    <submittedName>
        <fullName evidence="1">Uncharacterized protein</fullName>
    </submittedName>
</protein>
<reference evidence="2" key="2">
    <citation type="submission" date="2015-01" db="EMBL/GenBank/DDBJ databases">
        <title>Evolutionary Origins and Diversification of the Mycorrhizal Mutualists.</title>
        <authorList>
            <consortium name="DOE Joint Genome Institute"/>
            <consortium name="Mycorrhizal Genomics Consortium"/>
            <person name="Kohler A."/>
            <person name="Kuo A."/>
            <person name="Nagy L.G."/>
            <person name="Floudas D."/>
            <person name="Copeland A."/>
            <person name="Barry K.W."/>
            <person name="Cichocki N."/>
            <person name="Veneault-Fourrey C."/>
            <person name="LaButti K."/>
            <person name="Lindquist E.A."/>
            <person name="Lipzen A."/>
            <person name="Lundell T."/>
            <person name="Morin E."/>
            <person name="Murat C."/>
            <person name="Riley R."/>
            <person name="Ohm R."/>
            <person name="Sun H."/>
            <person name="Tunlid A."/>
            <person name="Henrissat B."/>
            <person name="Grigoriev I.V."/>
            <person name="Hibbett D.S."/>
            <person name="Martin F."/>
        </authorList>
    </citation>
    <scope>NUCLEOTIDE SEQUENCE [LARGE SCALE GENOMIC DNA]</scope>
    <source>
        <strain evidence="2">MAFF 305830</strain>
    </source>
</reference>
<dbReference type="HOGENOM" id="CLU_2639649_0_0_1"/>
<dbReference type="EMBL" id="KN824544">
    <property type="protein sequence ID" value="KIM19788.1"/>
    <property type="molecule type" value="Genomic_DNA"/>
</dbReference>
<evidence type="ECO:0000313" key="2">
    <source>
        <dbReference type="Proteomes" id="UP000054097"/>
    </source>
</evidence>
<proteinExistence type="predicted"/>
<reference evidence="1 2" key="1">
    <citation type="submission" date="2014-04" db="EMBL/GenBank/DDBJ databases">
        <authorList>
            <consortium name="DOE Joint Genome Institute"/>
            <person name="Kuo A."/>
            <person name="Zuccaro A."/>
            <person name="Kohler A."/>
            <person name="Nagy L.G."/>
            <person name="Floudas D."/>
            <person name="Copeland A."/>
            <person name="Barry K.W."/>
            <person name="Cichocki N."/>
            <person name="Veneault-Fourrey C."/>
            <person name="LaButti K."/>
            <person name="Lindquist E.A."/>
            <person name="Lipzen A."/>
            <person name="Lundell T."/>
            <person name="Morin E."/>
            <person name="Murat C."/>
            <person name="Sun H."/>
            <person name="Tunlid A."/>
            <person name="Henrissat B."/>
            <person name="Grigoriev I.V."/>
            <person name="Hibbett D.S."/>
            <person name="Martin F."/>
            <person name="Nordberg H.P."/>
            <person name="Cantor M.N."/>
            <person name="Hua S.X."/>
        </authorList>
    </citation>
    <scope>NUCLEOTIDE SEQUENCE [LARGE SCALE GENOMIC DNA]</scope>
    <source>
        <strain evidence="1 2">MAFF 305830</strain>
    </source>
</reference>
<gene>
    <name evidence="1" type="ORF">M408DRAFT_176998</name>
</gene>